<dbReference type="PANTHER" id="PTHR37528">
    <property type="entry name" value="UPF0149 PROTEIN YGFB"/>
    <property type="match status" value="1"/>
</dbReference>
<dbReference type="STRING" id="454.Lisr_2767"/>
<dbReference type="InterPro" id="IPR011978">
    <property type="entry name" value="YgfB-like"/>
</dbReference>
<dbReference type="InterPro" id="IPR036255">
    <property type="entry name" value="YgfB-like_sf"/>
</dbReference>
<dbReference type="GO" id="GO:0005829">
    <property type="term" value="C:cytosol"/>
    <property type="evidence" value="ECO:0007669"/>
    <property type="project" value="TreeGrafter"/>
</dbReference>
<dbReference type="PANTHER" id="PTHR37528:SF1">
    <property type="entry name" value="UPF0149 PROTEIN YGFB"/>
    <property type="match status" value="1"/>
</dbReference>
<evidence type="ECO:0000313" key="5">
    <source>
        <dbReference type="Proteomes" id="UP000295517"/>
    </source>
</evidence>
<accession>A0A0W0V1K5</accession>
<evidence type="ECO:0000313" key="3">
    <source>
        <dbReference type="EMBL" id="QBR82948.1"/>
    </source>
</evidence>
<dbReference type="EMBL" id="CP038254">
    <property type="protein sequence ID" value="QBR82948.1"/>
    <property type="molecule type" value="Genomic_DNA"/>
</dbReference>
<dbReference type="SUPFAM" id="SSF101327">
    <property type="entry name" value="YgfB-like"/>
    <property type="match status" value="1"/>
</dbReference>
<sequence length="193" mass="21858">MSLENKPLHLPSYQTFVDSTLVLNLPFSVSELHGMMCSYLCAGAATEGENYLRALMGNLNSESVRKAALAMFQVYAISQQQMNNGLNFEFQMLLPEDHTPLRDRAQAFSEWCEGFTQGLRINGIHVNHLQEEDAQDAMRHLAEFAELDYESLDISEEDEMALLEVSEYARIAVLSLHGELTLKTSDHHSHRTH</sequence>
<dbReference type="EMBL" id="LNYH01000151">
    <property type="protein sequence ID" value="KTD13991.1"/>
    <property type="molecule type" value="Genomic_DNA"/>
</dbReference>
<comment type="similarity">
    <text evidence="1">Belongs to the UPF0149 family.</text>
</comment>
<evidence type="ECO:0000256" key="1">
    <source>
        <dbReference type="ARBA" id="ARBA00038308"/>
    </source>
</evidence>
<protein>
    <submittedName>
        <fullName evidence="3">UPF0149 family protein</fullName>
    </submittedName>
</protein>
<dbReference type="Gene3D" id="1.20.120.740">
    <property type="entry name" value="YgfB uncharacterised protein family UPF0149, PF03695"/>
    <property type="match status" value="1"/>
</dbReference>
<dbReference type="PATRIC" id="fig|454.4.peg.3037"/>
<evidence type="ECO:0000313" key="2">
    <source>
        <dbReference type="EMBL" id="KTD13991.1"/>
    </source>
</evidence>
<dbReference type="Proteomes" id="UP000295517">
    <property type="component" value="Chromosome"/>
</dbReference>
<organism evidence="2 4">
    <name type="scientific">Legionella israelensis</name>
    <dbReference type="NCBI Taxonomy" id="454"/>
    <lineage>
        <taxon>Bacteria</taxon>
        <taxon>Pseudomonadati</taxon>
        <taxon>Pseudomonadota</taxon>
        <taxon>Gammaproteobacteria</taxon>
        <taxon>Legionellales</taxon>
        <taxon>Legionellaceae</taxon>
        <taxon>Legionella</taxon>
    </lineage>
</organism>
<keyword evidence="4" id="KW-1185">Reference proteome</keyword>
<dbReference type="RefSeq" id="WP_058503037.1">
    <property type="nucleotide sequence ID" value="NZ_CAAAJA010000036.1"/>
</dbReference>
<proteinExistence type="inferred from homology"/>
<reference evidence="3 5" key="2">
    <citation type="submission" date="2019-03" db="EMBL/GenBank/DDBJ databases">
        <title>Diverse conjugative elements silence natural transformation in Legionella species.</title>
        <authorList>
            <person name="Durieux I."/>
            <person name="Ginevra C."/>
            <person name="Attaiech L."/>
            <person name="Picq K."/>
            <person name="Juan P.A."/>
            <person name="Jarraud S."/>
            <person name="Charpentier X."/>
        </authorList>
    </citation>
    <scope>NUCLEOTIDE SEQUENCE [LARGE SCALE GENOMIC DNA]</scope>
    <source>
        <strain evidence="3 5">HL-0427-4011</strain>
    </source>
</reference>
<evidence type="ECO:0000313" key="4">
    <source>
        <dbReference type="Proteomes" id="UP000054761"/>
    </source>
</evidence>
<dbReference type="Pfam" id="PF03695">
    <property type="entry name" value="UPF0149"/>
    <property type="match status" value="1"/>
</dbReference>
<name>A0A0W0V1K5_9GAMM</name>
<gene>
    <name evidence="3" type="ORF">E3983_00410</name>
    <name evidence="2" type="ORF">Lisr_2767</name>
</gene>
<dbReference type="AlphaFoldDB" id="A0A0W0V1K5"/>
<dbReference type="OrthoDB" id="9783391at2"/>
<dbReference type="Proteomes" id="UP000054761">
    <property type="component" value="Unassembled WGS sequence"/>
</dbReference>
<reference evidence="2 4" key="1">
    <citation type="submission" date="2015-11" db="EMBL/GenBank/DDBJ databases">
        <title>Genomic analysis of 38 Legionella species identifies large and diverse effector repertoires.</title>
        <authorList>
            <person name="Burstein D."/>
            <person name="Amaro F."/>
            <person name="Zusman T."/>
            <person name="Lifshitz Z."/>
            <person name="Cohen O."/>
            <person name="Gilbert J.A."/>
            <person name="Pupko T."/>
            <person name="Shuman H.A."/>
            <person name="Segal G."/>
        </authorList>
    </citation>
    <scope>NUCLEOTIDE SEQUENCE [LARGE SCALE GENOMIC DNA]</scope>
    <source>
        <strain evidence="2 4">Bercovier 4</strain>
    </source>
</reference>